<organism evidence="1 2">
    <name type="scientific">Adineta steineri</name>
    <dbReference type="NCBI Taxonomy" id="433720"/>
    <lineage>
        <taxon>Eukaryota</taxon>
        <taxon>Metazoa</taxon>
        <taxon>Spiralia</taxon>
        <taxon>Gnathifera</taxon>
        <taxon>Rotifera</taxon>
        <taxon>Eurotatoria</taxon>
        <taxon>Bdelloidea</taxon>
        <taxon>Adinetida</taxon>
        <taxon>Adinetidae</taxon>
        <taxon>Adineta</taxon>
    </lineage>
</organism>
<dbReference type="AlphaFoldDB" id="A0A818ZMD4"/>
<dbReference type="InterPro" id="IPR036770">
    <property type="entry name" value="Ankyrin_rpt-contain_sf"/>
</dbReference>
<dbReference type="EMBL" id="CAJOBB010000895">
    <property type="protein sequence ID" value="CAF3772205.1"/>
    <property type="molecule type" value="Genomic_DNA"/>
</dbReference>
<sequence length="225" mass="26418">MAPLTLTEKYDDLVRCADQPLSSYDKLNSEDLEDVINKVWPFLIESIMYTPLSSEKYESVSASTLFTGDIRTKLKRRLKIQFHLYSEAANRSQQEFPNRKPNNRNKTRADTIIEKIHFDNNDTVLHECIKLNNKQLARELSTPLVTAVHYNILWAVEILLKNGADLTKRHIDWPYLTLYAYCIQFAKIDIKIIINTYITSLIHKHKYTIIQKLIKNGWNIHLKKR</sequence>
<proteinExistence type="predicted"/>
<evidence type="ECO:0000313" key="1">
    <source>
        <dbReference type="EMBL" id="CAF3772205.1"/>
    </source>
</evidence>
<reference evidence="1" key="1">
    <citation type="submission" date="2021-02" db="EMBL/GenBank/DDBJ databases">
        <authorList>
            <person name="Nowell W R."/>
        </authorList>
    </citation>
    <scope>NUCLEOTIDE SEQUENCE</scope>
</reference>
<protein>
    <recommendedName>
        <fullName evidence="3">Ankyrin repeat protein</fullName>
    </recommendedName>
</protein>
<gene>
    <name evidence="1" type="ORF">KXQ929_LOCUS15433</name>
</gene>
<comment type="caution">
    <text evidence="1">The sequence shown here is derived from an EMBL/GenBank/DDBJ whole genome shotgun (WGS) entry which is preliminary data.</text>
</comment>
<dbReference type="Proteomes" id="UP000663868">
    <property type="component" value="Unassembled WGS sequence"/>
</dbReference>
<accession>A0A818ZMD4</accession>
<dbReference type="SUPFAM" id="SSF48403">
    <property type="entry name" value="Ankyrin repeat"/>
    <property type="match status" value="1"/>
</dbReference>
<dbReference type="Gene3D" id="1.25.40.20">
    <property type="entry name" value="Ankyrin repeat-containing domain"/>
    <property type="match status" value="1"/>
</dbReference>
<evidence type="ECO:0008006" key="3">
    <source>
        <dbReference type="Google" id="ProtNLM"/>
    </source>
</evidence>
<name>A0A818ZMD4_9BILA</name>
<evidence type="ECO:0000313" key="2">
    <source>
        <dbReference type="Proteomes" id="UP000663868"/>
    </source>
</evidence>